<sequence>MGAGALCAYPDRWSVCRQIANLATDSSLAQKSQIRNREIFGKSAYG</sequence>
<dbReference type="EMBL" id="DS999411">
    <property type="protein sequence ID" value="EED34993.1"/>
    <property type="molecule type" value="Genomic_DNA"/>
</dbReference>
<proteinExistence type="predicted"/>
<protein>
    <submittedName>
        <fullName evidence="1">Uncharacterized protein</fullName>
    </submittedName>
</protein>
<dbReference type="HOGENOM" id="CLU_3185495_0_0_6"/>
<name>B8KX98_9GAMM</name>
<keyword evidence="2" id="KW-1185">Reference proteome</keyword>
<dbReference type="AlphaFoldDB" id="B8KX98"/>
<evidence type="ECO:0000313" key="2">
    <source>
        <dbReference type="Proteomes" id="UP000004699"/>
    </source>
</evidence>
<dbReference type="STRING" id="565045.NOR51B_933"/>
<evidence type="ECO:0000313" key="1">
    <source>
        <dbReference type="EMBL" id="EED34993.1"/>
    </source>
</evidence>
<dbReference type="Proteomes" id="UP000004699">
    <property type="component" value="Unassembled WGS sequence"/>
</dbReference>
<accession>B8KX98</accession>
<reference evidence="2" key="1">
    <citation type="journal article" date="2013" name="BMC Microbiol.">
        <title>Taxonomy and evolution of bacteriochlorophyll a-containing members of the OM60/NOR5 clade of marine gammaproteobacteria: description of Luminiphilus syltensis gen. nov., sp. nov., reclassification of Haliea rubra as Pseudohaliea rubra gen. nov., comb. nov., and emendation of Chromatocurvus halotolerans.</title>
        <authorList>
            <person name="Spring S."/>
            <person name="Riedel T."/>
            <person name="Sproer C."/>
            <person name="Yan S."/>
            <person name="Harder J."/>
            <person name="Fuchs B.M."/>
        </authorList>
    </citation>
    <scope>NUCLEOTIDE SEQUENCE [LARGE SCALE GENOMIC DNA]</scope>
    <source>
        <strain evidence="2">NOR51-B</strain>
    </source>
</reference>
<gene>
    <name evidence="1" type="ORF">NOR51B_933</name>
</gene>
<organism evidence="1 2">
    <name type="scientific">Luminiphilus syltensis NOR5-1B</name>
    <dbReference type="NCBI Taxonomy" id="565045"/>
    <lineage>
        <taxon>Bacteria</taxon>
        <taxon>Pseudomonadati</taxon>
        <taxon>Pseudomonadota</taxon>
        <taxon>Gammaproteobacteria</taxon>
        <taxon>Cellvibrionales</taxon>
        <taxon>Halieaceae</taxon>
        <taxon>Luminiphilus</taxon>
    </lineage>
</organism>